<evidence type="ECO:0000259" key="6">
    <source>
        <dbReference type="Pfam" id="PF09864"/>
    </source>
</evidence>
<dbReference type="Pfam" id="PF12702">
    <property type="entry name" value="Lipocalin_3"/>
    <property type="match status" value="1"/>
</dbReference>
<dbReference type="InterPro" id="IPR036328">
    <property type="entry name" value="MliC_sf"/>
</dbReference>
<evidence type="ECO:0000259" key="7">
    <source>
        <dbReference type="Pfam" id="PF12702"/>
    </source>
</evidence>
<evidence type="ECO:0000256" key="5">
    <source>
        <dbReference type="SAM" id="SignalP"/>
    </source>
</evidence>
<dbReference type="SUPFAM" id="SSF141488">
    <property type="entry name" value="YdhA-like"/>
    <property type="match status" value="1"/>
</dbReference>
<dbReference type="Proteomes" id="UP001204579">
    <property type="component" value="Unassembled WGS sequence"/>
</dbReference>
<proteinExistence type="predicted"/>
<sequence length="313" mass="34659">MKKSIVCMALASAGLWMSCSTTEKVTEKDLTGNWIEVMPVNQHIVQGVSLYEKGEAASIGMATLQYQHWGLTGDSRLVLEGKSIGNGQTIEFADTLDIVSFSGDTLTLGKGDMYRIQYVRRQDDKGLIGGSDVAMGYTWSEMLQKKIRVFEEGSRVHSVVNPQSSSAGYLVFNADSTQLEFFDPETDVVLDRRMRPDGTPVWNVEDDDTYLVEKSESEWLVSRRGQLLYATSGIEDLVKAVFVTDDGEDIEVAFFGKAGVAQMSRKGIYSLLYQYRTASGYGYKNPVFDLRGKGQEAVLTTLADGSHISLKEK</sequence>
<name>A0AAW5N3I5_9BACT</name>
<gene>
    <name evidence="8" type="ORF">NW209_13715</name>
</gene>
<dbReference type="Gene3D" id="2.40.128.280">
    <property type="match status" value="1"/>
</dbReference>
<dbReference type="Pfam" id="PF09864">
    <property type="entry name" value="MliC"/>
    <property type="match status" value="1"/>
</dbReference>
<evidence type="ECO:0000313" key="9">
    <source>
        <dbReference type="Proteomes" id="UP001204579"/>
    </source>
</evidence>
<feature type="domain" description="Lipocalin-like" evidence="7">
    <location>
        <begin position="27"/>
        <end position="120"/>
    </location>
</feature>
<dbReference type="AlphaFoldDB" id="A0AAW5N3I5"/>
<keyword evidence="1 5" id="KW-0732">Signal</keyword>
<dbReference type="InterPro" id="IPR024311">
    <property type="entry name" value="Lipocalin-like"/>
</dbReference>
<protein>
    <recommendedName>
        <fullName evidence="10">Lipocalin-like domain-containing protein</fullName>
    </recommendedName>
</protein>
<reference evidence="8 9" key="1">
    <citation type="submission" date="2022-08" db="EMBL/GenBank/DDBJ databases">
        <authorList>
            <person name="Zeman M."/>
            <person name="Kubasova T."/>
        </authorList>
    </citation>
    <scope>NUCLEOTIDE SEQUENCE [LARGE SCALE GENOMIC DNA]</scope>
    <source>
        <strain evidence="8 9">ET62</strain>
    </source>
</reference>
<evidence type="ECO:0000256" key="4">
    <source>
        <dbReference type="ARBA" id="ARBA00023288"/>
    </source>
</evidence>
<evidence type="ECO:0000313" key="8">
    <source>
        <dbReference type="EMBL" id="MCR8875056.1"/>
    </source>
</evidence>
<evidence type="ECO:0000256" key="3">
    <source>
        <dbReference type="ARBA" id="ARBA00023139"/>
    </source>
</evidence>
<accession>A0AAW5N3I5</accession>
<feature type="domain" description="C-type lysozyme inhibitor" evidence="6">
    <location>
        <begin position="245"/>
        <end position="304"/>
    </location>
</feature>
<keyword evidence="4" id="KW-0449">Lipoprotein</keyword>
<evidence type="ECO:0000256" key="1">
    <source>
        <dbReference type="ARBA" id="ARBA00022729"/>
    </source>
</evidence>
<keyword evidence="2" id="KW-0472">Membrane</keyword>
<dbReference type="EMBL" id="JANRHJ010000018">
    <property type="protein sequence ID" value="MCR8875056.1"/>
    <property type="molecule type" value="Genomic_DNA"/>
</dbReference>
<evidence type="ECO:0008006" key="10">
    <source>
        <dbReference type="Google" id="ProtNLM"/>
    </source>
</evidence>
<organism evidence="8 9">
    <name type="scientific">Phocaeicola barnesiae</name>
    <dbReference type="NCBI Taxonomy" id="376804"/>
    <lineage>
        <taxon>Bacteria</taxon>
        <taxon>Pseudomonadati</taxon>
        <taxon>Bacteroidota</taxon>
        <taxon>Bacteroidia</taxon>
        <taxon>Bacteroidales</taxon>
        <taxon>Bacteroidaceae</taxon>
        <taxon>Phocaeicola</taxon>
    </lineage>
</organism>
<feature type="chain" id="PRO_5043857107" description="Lipocalin-like domain-containing protein" evidence="5">
    <location>
        <begin position="19"/>
        <end position="313"/>
    </location>
</feature>
<dbReference type="InterPro" id="IPR018660">
    <property type="entry name" value="MliC"/>
</dbReference>
<evidence type="ECO:0000256" key="2">
    <source>
        <dbReference type="ARBA" id="ARBA00023136"/>
    </source>
</evidence>
<keyword evidence="9" id="KW-1185">Reference proteome</keyword>
<comment type="caution">
    <text evidence="8">The sequence shown here is derived from an EMBL/GenBank/DDBJ whole genome shotgun (WGS) entry which is preliminary data.</text>
</comment>
<dbReference type="PROSITE" id="PS51257">
    <property type="entry name" value="PROKAR_LIPOPROTEIN"/>
    <property type="match status" value="1"/>
</dbReference>
<dbReference type="RefSeq" id="WP_258336193.1">
    <property type="nucleotide sequence ID" value="NZ_DEQE01000050.1"/>
</dbReference>
<feature type="signal peptide" evidence="5">
    <location>
        <begin position="1"/>
        <end position="18"/>
    </location>
</feature>
<keyword evidence="3" id="KW-0564">Palmitate</keyword>